<evidence type="ECO:0000313" key="16">
    <source>
        <dbReference type="Proteomes" id="UP000887013"/>
    </source>
</evidence>
<sequence>MNKVYHPASLLWIPKDPMIRYRFGGSATEEVELMKGKTIKLTTNEKFKDNCSSEVTYIDYKNIHKVVKPGDRIYINDGQMCVRVKSMESDTLECVIENGGMLGSNKGCNLPGIATDLPAMSEKDKQDLLFGLEHDVSNFFDMPF</sequence>
<evidence type="ECO:0000256" key="13">
    <source>
        <dbReference type="ARBA" id="ARBA00048967"/>
    </source>
</evidence>
<evidence type="ECO:0000256" key="12">
    <source>
        <dbReference type="ARBA" id="ARBA00023317"/>
    </source>
</evidence>
<dbReference type="AlphaFoldDB" id="A0A8X6TLC8"/>
<keyword evidence="16" id="KW-1185">Reference proteome</keyword>
<dbReference type="FunFam" id="2.40.33.10:FF:000001">
    <property type="entry name" value="Pyruvate kinase"/>
    <property type="match status" value="1"/>
</dbReference>
<dbReference type="GO" id="GO:0030955">
    <property type="term" value="F:potassium ion binding"/>
    <property type="evidence" value="ECO:0007669"/>
    <property type="project" value="InterPro"/>
</dbReference>
<dbReference type="Pfam" id="PF00224">
    <property type="entry name" value="PK"/>
    <property type="match status" value="1"/>
</dbReference>
<dbReference type="EC" id="2.7.1.40" evidence="4"/>
<evidence type="ECO:0000256" key="10">
    <source>
        <dbReference type="ARBA" id="ARBA00022842"/>
    </source>
</evidence>
<comment type="cofactor">
    <cofactor evidence="1">
        <name>K(+)</name>
        <dbReference type="ChEBI" id="CHEBI:29103"/>
    </cofactor>
</comment>
<evidence type="ECO:0000256" key="2">
    <source>
        <dbReference type="ARBA" id="ARBA00004997"/>
    </source>
</evidence>
<dbReference type="Gene3D" id="2.40.33.10">
    <property type="entry name" value="PK beta-barrel domain-like"/>
    <property type="match status" value="1"/>
</dbReference>
<evidence type="ECO:0000259" key="14">
    <source>
        <dbReference type="Pfam" id="PF00224"/>
    </source>
</evidence>
<dbReference type="InterPro" id="IPR015793">
    <property type="entry name" value="Pyrv_Knase_brl"/>
</dbReference>
<keyword evidence="11" id="KW-0324">Glycolysis</keyword>
<evidence type="ECO:0000256" key="7">
    <source>
        <dbReference type="ARBA" id="ARBA00022741"/>
    </source>
</evidence>
<keyword evidence="8 15" id="KW-0418">Kinase</keyword>
<dbReference type="Proteomes" id="UP000887013">
    <property type="component" value="Unassembled WGS sequence"/>
</dbReference>
<keyword evidence="12 15" id="KW-0670">Pyruvate</keyword>
<evidence type="ECO:0000256" key="5">
    <source>
        <dbReference type="ARBA" id="ARBA00022679"/>
    </source>
</evidence>
<dbReference type="GO" id="GO:0000287">
    <property type="term" value="F:magnesium ion binding"/>
    <property type="evidence" value="ECO:0007669"/>
    <property type="project" value="InterPro"/>
</dbReference>
<organism evidence="15 16">
    <name type="scientific">Nephila pilipes</name>
    <name type="common">Giant wood spider</name>
    <name type="synonym">Nephila maculata</name>
    <dbReference type="NCBI Taxonomy" id="299642"/>
    <lineage>
        <taxon>Eukaryota</taxon>
        <taxon>Metazoa</taxon>
        <taxon>Ecdysozoa</taxon>
        <taxon>Arthropoda</taxon>
        <taxon>Chelicerata</taxon>
        <taxon>Arachnida</taxon>
        <taxon>Araneae</taxon>
        <taxon>Araneomorphae</taxon>
        <taxon>Entelegynae</taxon>
        <taxon>Araneoidea</taxon>
        <taxon>Nephilidae</taxon>
        <taxon>Nephila</taxon>
    </lineage>
</organism>
<keyword evidence="9" id="KW-0067">ATP-binding</keyword>
<gene>
    <name evidence="15" type="primary">PyK</name>
    <name evidence="15" type="ORF">NPIL_589941</name>
</gene>
<dbReference type="InterPro" id="IPR011037">
    <property type="entry name" value="Pyrv_Knase-like_insert_dom_sf"/>
</dbReference>
<evidence type="ECO:0000256" key="11">
    <source>
        <dbReference type="ARBA" id="ARBA00023152"/>
    </source>
</evidence>
<evidence type="ECO:0000256" key="1">
    <source>
        <dbReference type="ARBA" id="ARBA00001958"/>
    </source>
</evidence>
<dbReference type="GO" id="GO:0004743">
    <property type="term" value="F:pyruvate kinase activity"/>
    <property type="evidence" value="ECO:0007669"/>
    <property type="project" value="UniProtKB-EC"/>
</dbReference>
<keyword evidence="6" id="KW-0479">Metal-binding</keyword>
<dbReference type="PANTHER" id="PTHR11817">
    <property type="entry name" value="PYRUVATE KINASE"/>
    <property type="match status" value="1"/>
</dbReference>
<feature type="domain" description="Pyruvate kinase barrel" evidence="14">
    <location>
        <begin position="15"/>
        <end position="137"/>
    </location>
</feature>
<comment type="caution">
    <text evidence="15">The sequence shown here is derived from an EMBL/GenBank/DDBJ whole genome shotgun (WGS) entry which is preliminary data.</text>
</comment>
<dbReference type="SUPFAM" id="SSF50800">
    <property type="entry name" value="PK beta-barrel domain-like"/>
    <property type="match status" value="1"/>
</dbReference>
<keyword evidence="7" id="KW-0547">Nucleotide-binding</keyword>
<evidence type="ECO:0000256" key="3">
    <source>
        <dbReference type="ARBA" id="ARBA00008663"/>
    </source>
</evidence>
<reference evidence="15" key="1">
    <citation type="submission" date="2020-08" db="EMBL/GenBank/DDBJ databases">
        <title>Multicomponent nature underlies the extraordinary mechanical properties of spider dragline silk.</title>
        <authorList>
            <person name="Kono N."/>
            <person name="Nakamura H."/>
            <person name="Mori M."/>
            <person name="Yoshida Y."/>
            <person name="Ohtoshi R."/>
            <person name="Malay A.D."/>
            <person name="Moran D.A.P."/>
            <person name="Tomita M."/>
            <person name="Numata K."/>
            <person name="Arakawa K."/>
        </authorList>
    </citation>
    <scope>NUCLEOTIDE SEQUENCE</scope>
</reference>
<dbReference type="GO" id="GO:0016301">
    <property type="term" value="F:kinase activity"/>
    <property type="evidence" value="ECO:0007669"/>
    <property type="project" value="UniProtKB-KW"/>
</dbReference>
<protein>
    <recommendedName>
        <fullName evidence="4">pyruvate kinase</fullName>
        <ecNumber evidence="4">2.7.1.40</ecNumber>
    </recommendedName>
</protein>
<dbReference type="GO" id="GO:0005524">
    <property type="term" value="F:ATP binding"/>
    <property type="evidence" value="ECO:0007669"/>
    <property type="project" value="UniProtKB-KW"/>
</dbReference>
<evidence type="ECO:0000256" key="9">
    <source>
        <dbReference type="ARBA" id="ARBA00022840"/>
    </source>
</evidence>
<evidence type="ECO:0000256" key="8">
    <source>
        <dbReference type="ARBA" id="ARBA00022777"/>
    </source>
</evidence>
<dbReference type="EMBL" id="BMAW01105674">
    <property type="protein sequence ID" value="GFT20355.1"/>
    <property type="molecule type" value="Genomic_DNA"/>
</dbReference>
<name>A0A8X6TLC8_NEPPI</name>
<evidence type="ECO:0000313" key="15">
    <source>
        <dbReference type="EMBL" id="GFT20355.1"/>
    </source>
</evidence>
<evidence type="ECO:0000256" key="6">
    <source>
        <dbReference type="ARBA" id="ARBA00022723"/>
    </source>
</evidence>
<comment type="catalytic activity">
    <reaction evidence="13">
        <text>pyruvate + ATP = phosphoenolpyruvate + ADP + H(+)</text>
        <dbReference type="Rhea" id="RHEA:18157"/>
        <dbReference type="ChEBI" id="CHEBI:15361"/>
        <dbReference type="ChEBI" id="CHEBI:15378"/>
        <dbReference type="ChEBI" id="CHEBI:30616"/>
        <dbReference type="ChEBI" id="CHEBI:58702"/>
        <dbReference type="ChEBI" id="CHEBI:456216"/>
        <dbReference type="EC" id="2.7.1.40"/>
    </reaction>
    <physiologicalReaction direction="right-to-left" evidence="13">
        <dbReference type="Rhea" id="RHEA:18159"/>
    </physiologicalReaction>
</comment>
<keyword evidence="5" id="KW-0808">Transferase</keyword>
<accession>A0A8X6TLC8</accession>
<dbReference type="InterPro" id="IPR015806">
    <property type="entry name" value="Pyrv_Knase_insert_dom_sf"/>
</dbReference>
<comment type="pathway">
    <text evidence="2">Carbohydrate degradation; glycolysis; pyruvate from D-glyceraldehyde 3-phosphate: step 5/5.</text>
</comment>
<proteinExistence type="inferred from homology"/>
<keyword evidence="10" id="KW-0460">Magnesium</keyword>
<evidence type="ECO:0000256" key="4">
    <source>
        <dbReference type="ARBA" id="ARBA00012142"/>
    </source>
</evidence>
<dbReference type="OrthoDB" id="108365at2759"/>
<comment type="similarity">
    <text evidence="3">Belongs to the pyruvate kinase family.</text>
</comment>
<dbReference type="InterPro" id="IPR001697">
    <property type="entry name" value="Pyr_Knase"/>
</dbReference>